<keyword evidence="7 8" id="KW-0456">Lyase</keyword>
<sequence>MSCTRVGIGQDSHRFLDPDAIKPCIIGGLIFPEAPGLDADSDGDVVFHAICNAITSVTGVSILGDIAIKLCHQEGVTDSQIYLEHALKTLRKQKVQHVALSIEGKKPRLQSRIDEMRQSIARVMQLEILQVGITVTSGNGLTDFGCGDGLQCFCILTTVEC</sequence>
<dbReference type="CDD" id="cd00554">
    <property type="entry name" value="MECDP_synthase"/>
    <property type="match status" value="1"/>
</dbReference>
<dbReference type="PANTHER" id="PTHR43181:SF1">
    <property type="entry name" value="2-C-METHYL-D-ERYTHRITOL 2,4-CYCLODIPHOSPHATE SYNTHASE, CHLOROPLASTIC"/>
    <property type="match status" value="1"/>
</dbReference>
<feature type="domain" description="2-C-methyl-D-erythritol 2,4-cyclodiphosphate synthase" evidence="9">
    <location>
        <begin position="5"/>
        <end position="157"/>
    </location>
</feature>
<comment type="pathway">
    <text evidence="3">Isoprenoid biosynthesis; isopentenyl diphosphate biosynthesis via DXP pathway; isopentenyl diphosphate from 1-deoxy-D-xylulose 5-phosphate: step 4/6.</text>
</comment>
<comment type="similarity">
    <text evidence="8">Belongs to the IspF family.</text>
</comment>
<dbReference type="RefSeq" id="WP_194845601.1">
    <property type="nucleotide sequence ID" value="NZ_CP075585.1"/>
</dbReference>
<keyword evidence="5" id="KW-0479">Metal-binding</keyword>
<dbReference type="InterPro" id="IPR020555">
    <property type="entry name" value="MECDP_synthase_CS"/>
</dbReference>
<dbReference type="Pfam" id="PF02542">
    <property type="entry name" value="YgbB"/>
    <property type="match status" value="1"/>
</dbReference>
<dbReference type="EMBL" id="CP075585">
    <property type="protein sequence ID" value="QZA58266.1"/>
    <property type="molecule type" value="Genomic_DNA"/>
</dbReference>
<dbReference type="InterPro" id="IPR003526">
    <property type="entry name" value="MECDP_synthase"/>
</dbReference>
<evidence type="ECO:0000256" key="2">
    <source>
        <dbReference type="ARBA" id="ARBA00001968"/>
    </source>
</evidence>
<name>A0ABX8YY96_9BACT</name>
<reference evidence="10 11" key="1">
    <citation type="submission" date="2021-05" db="EMBL/GenBank/DDBJ databases">
        <title>Ecology and evolution of chlamydial symbionts of arthropods.</title>
        <authorList>
            <person name="Halter T."/>
            <person name="Sixt B.S."/>
            <person name="Toenshoff E.R."/>
            <person name="Koestlbacher S."/>
            <person name="Schulz F."/>
            <person name="Kostanjsek R."/>
            <person name="Collingro A."/>
            <person name="Hendrickx F."/>
            <person name="Horn M."/>
        </authorList>
    </citation>
    <scope>NUCLEOTIDE SEQUENCE [LARGE SCALE GENOMIC DNA]</scope>
    <source>
        <strain evidence="10 11">15C</strain>
    </source>
</reference>
<dbReference type="EC" id="4.6.1.12" evidence="4 8"/>
<dbReference type="SUPFAM" id="SSF69765">
    <property type="entry name" value="IpsF-like"/>
    <property type="match status" value="1"/>
</dbReference>
<organism evidence="10 11">
    <name type="scientific">Candidatus Rhabdochlamydia porcellionis</name>
    <dbReference type="NCBI Taxonomy" id="225148"/>
    <lineage>
        <taxon>Bacteria</taxon>
        <taxon>Pseudomonadati</taxon>
        <taxon>Chlamydiota</taxon>
        <taxon>Chlamydiia</taxon>
        <taxon>Parachlamydiales</taxon>
        <taxon>Candidatus Rhabdochlamydiaceae</taxon>
        <taxon>Candidatus Rhabdochlamydia</taxon>
    </lineage>
</organism>
<evidence type="ECO:0000256" key="7">
    <source>
        <dbReference type="ARBA" id="ARBA00023239"/>
    </source>
</evidence>
<gene>
    <name evidence="10" type="ORF">RHAB15C_0000138</name>
</gene>
<evidence type="ECO:0000313" key="10">
    <source>
        <dbReference type="EMBL" id="QZA58266.1"/>
    </source>
</evidence>
<dbReference type="PROSITE" id="PS01350">
    <property type="entry name" value="ISPF"/>
    <property type="match status" value="1"/>
</dbReference>
<dbReference type="InterPro" id="IPR036571">
    <property type="entry name" value="MECDP_synthase_sf"/>
</dbReference>
<proteinExistence type="inferred from homology"/>
<keyword evidence="11" id="KW-1185">Reference proteome</keyword>
<evidence type="ECO:0000256" key="8">
    <source>
        <dbReference type="RuleBase" id="RU004395"/>
    </source>
</evidence>
<keyword evidence="6 8" id="KW-0414">Isoprene biosynthesis</keyword>
<comment type="catalytic activity">
    <reaction evidence="1 8">
        <text>4-CDP-2-C-methyl-D-erythritol 2-phosphate = 2-C-methyl-D-erythritol 2,4-cyclic diphosphate + CMP</text>
        <dbReference type="Rhea" id="RHEA:23864"/>
        <dbReference type="ChEBI" id="CHEBI:57919"/>
        <dbReference type="ChEBI" id="CHEBI:58483"/>
        <dbReference type="ChEBI" id="CHEBI:60377"/>
        <dbReference type="EC" id="4.6.1.12"/>
    </reaction>
</comment>
<dbReference type="GO" id="GO:0008685">
    <property type="term" value="F:2-C-methyl-D-erythritol 2,4-cyclodiphosphate synthase activity"/>
    <property type="evidence" value="ECO:0007669"/>
    <property type="project" value="UniProtKB-EC"/>
</dbReference>
<evidence type="ECO:0000313" key="11">
    <source>
        <dbReference type="Proteomes" id="UP000822862"/>
    </source>
</evidence>
<dbReference type="NCBIfam" id="TIGR00151">
    <property type="entry name" value="ispF"/>
    <property type="match status" value="1"/>
</dbReference>
<protein>
    <recommendedName>
        <fullName evidence="4 8">2-C-methyl-D-erythritol 2,4-cyclodiphosphate synthase</fullName>
        <ecNumber evidence="4 8">4.6.1.12</ecNumber>
    </recommendedName>
</protein>
<comment type="cofactor">
    <cofactor evidence="2">
        <name>a divalent metal cation</name>
        <dbReference type="ChEBI" id="CHEBI:60240"/>
    </cofactor>
</comment>
<accession>A0ABX8YY96</accession>
<evidence type="ECO:0000259" key="9">
    <source>
        <dbReference type="Pfam" id="PF02542"/>
    </source>
</evidence>
<evidence type="ECO:0000256" key="5">
    <source>
        <dbReference type="ARBA" id="ARBA00022723"/>
    </source>
</evidence>
<evidence type="ECO:0000256" key="4">
    <source>
        <dbReference type="ARBA" id="ARBA00012579"/>
    </source>
</evidence>
<evidence type="ECO:0000256" key="6">
    <source>
        <dbReference type="ARBA" id="ARBA00023229"/>
    </source>
</evidence>
<dbReference type="PANTHER" id="PTHR43181">
    <property type="entry name" value="2-C-METHYL-D-ERYTHRITOL 2,4-CYCLODIPHOSPHATE SYNTHASE, CHLOROPLASTIC"/>
    <property type="match status" value="1"/>
</dbReference>
<evidence type="ECO:0000256" key="3">
    <source>
        <dbReference type="ARBA" id="ARBA00004709"/>
    </source>
</evidence>
<dbReference type="Proteomes" id="UP000822862">
    <property type="component" value="Chromosome"/>
</dbReference>
<dbReference type="Gene3D" id="3.30.1330.50">
    <property type="entry name" value="2-C-methyl-D-erythritol 2,4-cyclodiphosphate synthase"/>
    <property type="match status" value="1"/>
</dbReference>
<evidence type="ECO:0000256" key="1">
    <source>
        <dbReference type="ARBA" id="ARBA00000200"/>
    </source>
</evidence>